<proteinExistence type="predicted"/>
<reference evidence="1" key="1">
    <citation type="journal article" date="2014" name="Int. J. Syst. Evol. Microbiol.">
        <title>Complete genome sequence of Corynebacterium casei LMG S-19264T (=DSM 44701T), isolated from a smear-ripened cheese.</title>
        <authorList>
            <consortium name="US DOE Joint Genome Institute (JGI-PGF)"/>
            <person name="Walter F."/>
            <person name="Albersmeier A."/>
            <person name="Kalinowski J."/>
            <person name="Ruckert C."/>
        </authorList>
    </citation>
    <scope>NUCLEOTIDE SEQUENCE</scope>
    <source>
        <strain evidence="1">JCM 3086</strain>
    </source>
</reference>
<evidence type="ECO:0000313" key="1">
    <source>
        <dbReference type="EMBL" id="GGJ00548.1"/>
    </source>
</evidence>
<accession>A0A917NH97</accession>
<name>A0A917NH97_9ACTN</name>
<dbReference type="Proteomes" id="UP000657574">
    <property type="component" value="Unassembled WGS sequence"/>
</dbReference>
<gene>
    <name evidence="1" type="ORF">GCM10010121_008640</name>
</gene>
<dbReference type="EMBL" id="BMQA01000002">
    <property type="protein sequence ID" value="GGJ00548.1"/>
    <property type="molecule type" value="Genomic_DNA"/>
</dbReference>
<evidence type="ECO:0000313" key="2">
    <source>
        <dbReference type="Proteomes" id="UP000657574"/>
    </source>
</evidence>
<keyword evidence="2" id="KW-1185">Reference proteome</keyword>
<protein>
    <submittedName>
        <fullName evidence="1">Uncharacterized protein</fullName>
    </submittedName>
</protein>
<organism evidence="1 2">
    <name type="scientific">Streptomyces brasiliensis</name>
    <dbReference type="NCBI Taxonomy" id="1954"/>
    <lineage>
        <taxon>Bacteria</taxon>
        <taxon>Bacillati</taxon>
        <taxon>Actinomycetota</taxon>
        <taxon>Actinomycetes</taxon>
        <taxon>Kitasatosporales</taxon>
        <taxon>Streptomycetaceae</taxon>
        <taxon>Streptomyces</taxon>
    </lineage>
</organism>
<reference evidence="1" key="2">
    <citation type="submission" date="2020-09" db="EMBL/GenBank/DDBJ databases">
        <authorList>
            <person name="Sun Q."/>
            <person name="Ohkuma M."/>
        </authorList>
    </citation>
    <scope>NUCLEOTIDE SEQUENCE</scope>
    <source>
        <strain evidence="1">JCM 3086</strain>
    </source>
</reference>
<sequence length="88" mass="9270">MSGLTPLRMRNAANGVRTRVKNARAYLFSMAFPTVGVAARPLLAVGWPIVATRACVRRAGTRTTVRCPVGGPYVTSAGAIGVLRMDAP</sequence>
<dbReference type="AlphaFoldDB" id="A0A917NH97"/>
<comment type="caution">
    <text evidence="1">The sequence shown here is derived from an EMBL/GenBank/DDBJ whole genome shotgun (WGS) entry which is preliminary data.</text>
</comment>